<organism evidence="2 3">
    <name type="scientific">Helianthus annuus</name>
    <name type="common">Common sunflower</name>
    <dbReference type="NCBI Taxonomy" id="4232"/>
    <lineage>
        <taxon>Eukaryota</taxon>
        <taxon>Viridiplantae</taxon>
        <taxon>Streptophyta</taxon>
        <taxon>Embryophyta</taxon>
        <taxon>Tracheophyta</taxon>
        <taxon>Spermatophyta</taxon>
        <taxon>Magnoliopsida</taxon>
        <taxon>eudicotyledons</taxon>
        <taxon>Gunneridae</taxon>
        <taxon>Pentapetalae</taxon>
        <taxon>asterids</taxon>
        <taxon>campanulids</taxon>
        <taxon>Asterales</taxon>
        <taxon>Asteraceae</taxon>
        <taxon>Asteroideae</taxon>
        <taxon>Heliantheae alliance</taxon>
        <taxon>Heliantheae</taxon>
        <taxon>Helianthus</taxon>
    </lineage>
</organism>
<protein>
    <submittedName>
        <fullName evidence="2">Uncharacterized protein</fullName>
    </submittedName>
</protein>
<dbReference type="EMBL" id="MNCJ02000322">
    <property type="protein sequence ID" value="KAF5797997.1"/>
    <property type="molecule type" value="Genomic_DNA"/>
</dbReference>
<dbReference type="Proteomes" id="UP000215914">
    <property type="component" value="Chromosome 5"/>
</dbReference>
<name>A0A251UKW9_HELAN</name>
<sequence>MVIKRLPNSPLVLVRCGKQAPKTWLCCDLLGVLNRRDFMCNNLNGSIPNGR</sequence>
<evidence type="ECO:0000313" key="2">
    <source>
        <dbReference type="EMBL" id="OTG24010.1"/>
    </source>
</evidence>
<evidence type="ECO:0000313" key="3">
    <source>
        <dbReference type="Proteomes" id="UP000215914"/>
    </source>
</evidence>
<dbReference type="Gramene" id="mRNA:HanXRQr2_Chr07g0287521">
    <property type="protein sequence ID" value="mRNA:HanXRQr2_Chr07g0287521"/>
    <property type="gene ID" value="HanXRQr2_Chr07g0287521"/>
</dbReference>
<dbReference type="InParanoid" id="A0A251UKW9"/>
<dbReference type="AlphaFoldDB" id="A0A251UKW9"/>
<evidence type="ECO:0000313" key="1">
    <source>
        <dbReference type="EMBL" id="KAF5797997.1"/>
    </source>
</evidence>
<reference evidence="1 3" key="1">
    <citation type="journal article" date="2017" name="Nature">
        <title>The sunflower genome provides insights into oil metabolism, flowering and Asterid evolution.</title>
        <authorList>
            <person name="Badouin H."/>
            <person name="Gouzy J."/>
            <person name="Grassa C.J."/>
            <person name="Murat F."/>
            <person name="Staton S.E."/>
            <person name="Cottret L."/>
            <person name="Lelandais-Briere C."/>
            <person name="Owens G.L."/>
            <person name="Carrere S."/>
            <person name="Mayjonade B."/>
            <person name="Legrand L."/>
            <person name="Gill N."/>
            <person name="Kane N.C."/>
            <person name="Bowers J.E."/>
            <person name="Hubner S."/>
            <person name="Bellec A."/>
            <person name="Berard A."/>
            <person name="Berges H."/>
            <person name="Blanchet N."/>
            <person name="Boniface M.C."/>
            <person name="Brunel D."/>
            <person name="Catrice O."/>
            <person name="Chaidir N."/>
            <person name="Claudel C."/>
            <person name="Donnadieu C."/>
            <person name="Faraut T."/>
            <person name="Fievet G."/>
            <person name="Helmstetter N."/>
            <person name="King M."/>
            <person name="Knapp S.J."/>
            <person name="Lai Z."/>
            <person name="Le Paslier M.C."/>
            <person name="Lippi Y."/>
            <person name="Lorenzon L."/>
            <person name="Mandel J.R."/>
            <person name="Marage G."/>
            <person name="Marchand G."/>
            <person name="Marquand E."/>
            <person name="Bret-Mestries E."/>
            <person name="Morien E."/>
            <person name="Nambeesan S."/>
            <person name="Nguyen T."/>
            <person name="Pegot-Espagnet P."/>
            <person name="Pouilly N."/>
            <person name="Raftis F."/>
            <person name="Sallet E."/>
            <person name="Schiex T."/>
            <person name="Thomas J."/>
            <person name="Vandecasteele C."/>
            <person name="Vares D."/>
            <person name="Vear F."/>
            <person name="Vautrin S."/>
            <person name="Crespi M."/>
            <person name="Mangin B."/>
            <person name="Burke J.M."/>
            <person name="Salse J."/>
            <person name="Munos S."/>
            <person name="Vincourt P."/>
            <person name="Rieseberg L.H."/>
            <person name="Langlade N.B."/>
        </authorList>
    </citation>
    <scope>NUCLEOTIDE SEQUENCE [LARGE SCALE GENOMIC DNA]</scope>
    <source>
        <strain evidence="3">cv. SF193</strain>
        <tissue evidence="1">Leaves</tissue>
    </source>
</reference>
<dbReference type="EMBL" id="CM007894">
    <property type="protein sequence ID" value="OTG24010.1"/>
    <property type="molecule type" value="Genomic_DNA"/>
</dbReference>
<accession>A0A251UKW9</accession>
<reference evidence="1" key="3">
    <citation type="submission" date="2020-06" db="EMBL/GenBank/DDBJ databases">
        <title>Helianthus annuus Genome sequencing and assembly Release 2.</title>
        <authorList>
            <person name="Gouzy J."/>
            <person name="Langlade N."/>
            <person name="Munos S."/>
        </authorList>
    </citation>
    <scope>NUCLEOTIDE SEQUENCE</scope>
    <source>
        <tissue evidence="1">Leaves</tissue>
    </source>
</reference>
<keyword evidence="3" id="KW-1185">Reference proteome</keyword>
<reference evidence="2" key="2">
    <citation type="submission" date="2017-02" db="EMBL/GenBank/DDBJ databases">
        <title>Sunflower complete genome.</title>
        <authorList>
            <person name="Langlade N."/>
            <person name="Munos S."/>
        </authorList>
    </citation>
    <scope>NUCLEOTIDE SEQUENCE [LARGE SCALE GENOMIC DNA]</scope>
    <source>
        <tissue evidence="2">Leaves</tissue>
    </source>
</reference>
<proteinExistence type="predicted"/>
<gene>
    <name evidence="2" type="ORF">HannXRQ_Chr05g0131931</name>
    <name evidence="1" type="ORF">HanXRQr2_Chr07g0287521</name>
</gene>